<feature type="compositionally biased region" description="Low complexity" evidence="1">
    <location>
        <begin position="78"/>
        <end position="87"/>
    </location>
</feature>
<evidence type="ECO:0000313" key="2">
    <source>
        <dbReference type="EMBL" id="JAE30898.1"/>
    </source>
</evidence>
<name>A0A0A9HDA7_ARUDO</name>
<evidence type="ECO:0000256" key="1">
    <source>
        <dbReference type="SAM" id="MobiDB-lite"/>
    </source>
</evidence>
<dbReference type="AlphaFoldDB" id="A0A0A9HDA7"/>
<feature type="region of interest" description="Disordered" evidence="1">
    <location>
        <begin position="69"/>
        <end position="101"/>
    </location>
</feature>
<protein>
    <submittedName>
        <fullName evidence="2">Uncharacterized protein</fullName>
    </submittedName>
</protein>
<reference evidence="2" key="2">
    <citation type="journal article" date="2015" name="Data Brief">
        <title>Shoot transcriptome of the giant reed, Arundo donax.</title>
        <authorList>
            <person name="Barrero R.A."/>
            <person name="Guerrero F.D."/>
            <person name="Moolhuijzen P."/>
            <person name="Goolsby J.A."/>
            <person name="Tidwell J."/>
            <person name="Bellgard S.E."/>
            <person name="Bellgard M.I."/>
        </authorList>
    </citation>
    <scope>NUCLEOTIDE SEQUENCE</scope>
    <source>
        <tissue evidence="2">Shoot tissue taken approximately 20 cm above the soil surface</tissue>
    </source>
</reference>
<sequence>MINCNTITIAGGCFLTVPLSSPRTVKRRRETAIWNSCWTRTPLTTVHLDTMFLGLLPLGVKPVVIKSPAREARRRPRMSSSLRRPTPQSANLYFSSFHRRP</sequence>
<accession>A0A0A9HDA7</accession>
<proteinExistence type="predicted"/>
<reference evidence="2" key="1">
    <citation type="submission" date="2014-09" db="EMBL/GenBank/DDBJ databases">
        <authorList>
            <person name="Magalhaes I.L.F."/>
            <person name="Oliveira U."/>
            <person name="Santos F.R."/>
            <person name="Vidigal T.H.D.A."/>
            <person name="Brescovit A.D."/>
            <person name="Santos A.J."/>
        </authorList>
    </citation>
    <scope>NUCLEOTIDE SEQUENCE</scope>
    <source>
        <tissue evidence="2">Shoot tissue taken approximately 20 cm above the soil surface</tissue>
    </source>
</reference>
<dbReference type="EMBL" id="GBRH01166998">
    <property type="protein sequence ID" value="JAE30898.1"/>
    <property type="molecule type" value="Transcribed_RNA"/>
</dbReference>
<organism evidence="2">
    <name type="scientific">Arundo donax</name>
    <name type="common">Giant reed</name>
    <name type="synonym">Donax arundinaceus</name>
    <dbReference type="NCBI Taxonomy" id="35708"/>
    <lineage>
        <taxon>Eukaryota</taxon>
        <taxon>Viridiplantae</taxon>
        <taxon>Streptophyta</taxon>
        <taxon>Embryophyta</taxon>
        <taxon>Tracheophyta</taxon>
        <taxon>Spermatophyta</taxon>
        <taxon>Magnoliopsida</taxon>
        <taxon>Liliopsida</taxon>
        <taxon>Poales</taxon>
        <taxon>Poaceae</taxon>
        <taxon>PACMAD clade</taxon>
        <taxon>Arundinoideae</taxon>
        <taxon>Arundineae</taxon>
        <taxon>Arundo</taxon>
    </lineage>
</organism>